<accession>A0A8T0PX89</accession>
<evidence type="ECO:0000313" key="2">
    <source>
        <dbReference type="EMBL" id="KAG2567117.1"/>
    </source>
</evidence>
<comment type="caution">
    <text evidence="2">The sequence shown here is derived from an EMBL/GenBank/DDBJ whole genome shotgun (WGS) entry which is preliminary data.</text>
</comment>
<feature type="compositionally biased region" description="Basic and acidic residues" evidence="1">
    <location>
        <begin position="36"/>
        <end position="46"/>
    </location>
</feature>
<feature type="compositionally biased region" description="Basic residues" evidence="1">
    <location>
        <begin position="89"/>
        <end position="100"/>
    </location>
</feature>
<reference evidence="2" key="1">
    <citation type="submission" date="2020-05" db="EMBL/GenBank/DDBJ databases">
        <title>WGS assembly of Panicum virgatum.</title>
        <authorList>
            <person name="Lovell J.T."/>
            <person name="Jenkins J."/>
            <person name="Shu S."/>
            <person name="Juenger T.E."/>
            <person name="Schmutz J."/>
        </authorList>
    </citation>
    <scope>NUCLEOTIDE SEQUENCE</scope>
    <source>
        <strain evidence="2">AP13</strain>
    </source>
</reference>
<feature type="region of interest" description="Disordered" evidence="1">
    <location>
        <begin position="1"/>
        <end position="100"/>
    </location>
</feature>
<evidence type="ECO:0000256" key="1">
    <source>
        <dbReference type="SAM" id="MobiDB-lite"/>
    </source>
</evidence>
<name>A0A8T0PX89_PANVG</name>
<keyword evidence="3" id="KW-1185">Reference proteome</keyword>
<protein>
    <submittedName>
        <fullName evidence="2">Uncharacterized protein</fullName>
    </submittedName>
</protein>
<organism evidence="2 3">
    <name type="scientific">Panicum virgatum</name>
    <name type="common">Blackwell switchgrass</name>
    <dbReference type="NCBI Taxonomy" id="38727"/>
    <lineage>
        <taxon>Eukaryota</taxon>
        <taxon>Viridiplantae</taxon>
        <taxon>Streptophyta</taxon>
        <taxon>Embryophyta</taxon>
        <taxon>Tracheophyta</taxon>
        <taxon>Spermatophyta</taxon>
        <taxon>Magnoliopsida</taxon>
        <taxon>Liliopsida</taxon>
        <taxon>Poales</taxon>
        <taxon>Poaceae</taxon>
        <taxon>PACMAD clade</taxon>
        <taxon>Panicoideae</taxon>
        <taxon>Panicodae</taxon>
        <taxon>Paniceae</taxon>
        <taxon>Panicinae</taxon>
        <taxon>Panicum</taxon>
        <taxon>Panicum sect. Hiantes</taxon>
    </lineage>
</organism>
<dbReference type="AlphaFoldDB" id="A0A8T0PX89"/>
<evidence type="ECO:0000313" key="3">
    <source>
        <dbReference type="Proteomes" id="UP000823388"/>
    </source>
</evidence>
<dbReference type="Proteomes" id="UP000823388">
    <property type="component" value="Chromosome 7N"/>
</dbReference>
<feature type="compositionally biased region" description="Low complexity" evidence="1">
    <location>
        <begin position="47"/>
        <end position="56"/>
    </location>
</feature>
<proteinExistence type="predicted"/>
<dbReference type="EMBL" id="CM029050">
    <property type="protein sequence ID" value="KAG2567117.1"/>
    <property type="molecule type" value="Genomic_DNA"/>
</dbReference>
<sequence>MPPRVQEFSASPLRPCAGPTTRRHPTPDQNLGFPRPCRDPEERELAAAEAAKQLAKWGKPERLSSTQPRPAPPVRRAAAWSPPPPPPAHTHRVRRNGGVA</sequence>
<gene>
    <name evidence="2" type="ORF">PVAP13_7NG220117</name>
</gene>